<dbReference type="PROSITE" id="PS50944">
    <property type="entry name" value="HTH_DTXR"/>
    <property type="match status" value="1"/>
</dbReference>
<evidence type="ECO:0000256" key="8">
    <source>
        <dbReference type="ARBA" id="ARBA00023159"/>
    </source>
</evidence>
<keyword evidence="8" id="KW-0010">Activator</keyword>
<keyword evidence="5" id="KW-0678">Repressor</keyword>
<dbReference type="PANTHER" id="PTHR33238:SF11">
    <property type="entry name" value="TRANSCRIPTIONAL REGULATOR MNTR"/>
    <property type="match status" value="1"/>
</dbReference>
<dbReference type="InterPro" id="IPR050536">
    <property type="entry name" value="DtxR_MntR_Metal-Reg"/>
</dbReference>
<evidence type="ECO:0000256" key="4">
    <source>
        <dbReference type="ARBA" id="ARBA00022490"/>
    </source>
</evidence>
<sequence>MTPNEEDYLKIIMELGGDVHKVSNKQIVASLSVSAASVSEMVSKMVAQKLVTHTRYQGIQLTKTGMKQAARLVRNHRLWEVFLMKQLLYPYDALHAVAEGLEHATTDDLARRLDYLLDHPKYCPHGGVIPDEEGNFERRELTKLSDLVVGDKGQVARVIDEPSLLDYLGVLDVKIDDALFVLSKTSTLLTARNSRNRKVITIQTVNAANVFMEGITHTTNLD</sequence>
<dbReference type="SMART" id="SM00529">
    <property type="entry name" value="HTH_DTXR"/>
    <property type="match status" value="1"/>
</dbReference>
<dbReference type="Gene3D" id="2.30.30.90">
    <property type="match status" value="1"/>
</dbReference>
<evidence type="ECO:0000256" key="6">
    <source>
        <dbReference type="ARBA" id="ARBA00023015"/>
    </source>
</evidence>
<keyword evidence="4" id="KW-0963">Cytoplasm</keyword>
<keyword evidence="7" id="KW-0238">DNA-binding</keyword>
<dbReference type="InterPro" id="IPR001367">
    <property type="entry name" value="Fe_dep_repressor"/>
</dbReference>
<dbReference type="InterPro" id="IPR038157">
    <property type="entry name" value="FeoA_core_dom"/>
</dbReference>
<dbReference type="InterPro" id="IPR022687">
    <property type="entry name" value="HTH_DTXR"/>
</dbReference>
<dbReference type="SUPFAM" id="SSF47979">
    <property type="entry name" value="Iron-dependent repressor protein, dimerization domain"/>
    <property type="match status" value="1"/>
</dbReference>
<protein>
    <recommendedName>
        <fullName evidence="11">Manganese transport regulator</fullName>
    </recommendedName>
</protein>
<evidence type="ECO:0000256" key="1">
    <source>
        <dbReference type="ARBA" id="ARBA00004496"/>
    </source>
</evidence>
<reference evidence="13 14" key="1">
    <citation type="submission" date="2023-02" db="EMBL/GenBank/DDBJ databases">
        <title>Genome sequence of Lacticaseibacillus sp. KACC 23028.</title>
        <authorList>
            <person name="Kim S."/>
            <person name="Heo J."/>
            <person name="Kwon S.-W."/>
        </authorList>
    </citation>
    <scope>NUCLEOTIDE SEQUENCE [LARGE SCALE GENOMIC DNA]</scope>
    <source>
        <strain evidence="13 14">KACC 23028</strain>
    </source>
</reference>
<feature type="domain" description="HTH dtxR-type" evidence="12">
    <location>
        <begin position="1"/>
        <end position="62"/>
    </location>
</feature>
<comment type="similarity">
    <text evidence="2">Belongs to the DtxR/MntR family.</text>
</comment>
<name>A0ABY7WTB4_9LACO</name>
<evidence type="ECO:0000256" key="11">
    <source>
        <dbReference type="ARBA" id="ARBA00032593"/>
    </source>
</evidence>
<dbReference type="Pfam" id="PF02742">
    <property type="entry name" value="Fe_dep_repr_C"/>
    <property type="match status" value="1"/>
</dbReference>
<dbReference type="SUPFAM" id="SSF46785">
    <property type="entry name" value="Winged helix' DNA-binding domain"/>
    <property type="match status" value="1"/>
</dbReference>
<keyword evidence="10" id="KW-0464">Manganese</keyword>
<evidence type="ECO:0000256" key="2">
    <source>
        <dbReference type="ARBA" id="ARBA00007871"/>
    </source>
</evidence>
<evidence type="ECO:0000256" key="7">
    <source>
        <dbReference type="ARBA" id="ARBA00023125"/>
    </source>
</evidence>
<dbReference type="EMBL" id="CP117884">
    <property type="protein sequence ID" value="WDF83382.1"/>
    <property type="molecule type" value="Genomic_DNA"/>
</dbReference>
<evidence type="ECO:0000256" key="3">
    <source>
        <dbReference type="ARBA" id="ARBA00011738"/>
    </source>
</evidence>
<dbReference type="Pfam" id="PF01325">
    <property type="entry name" value="Fe_dep_repress"/>
    <property type="match status" value="1"/>
</dbReference>
<evidence type="ECO:0000259" key="12">
    <source>
        <dbReference type="PROSITE" id="PS50944"/>
    </source>
</evidence>
<evidence type="ECO:0000256" key="5">
    <source>
        <dbReference type="ARBA" id="ARBA00022491"/>
    </source>
</evidence>
<evidence type="ECO:0000313" key="13">
    <source>
        <dbReference type="EMBL" id="WDF83382.1"/>
    </source>
</evidence>
<proteinExistence type="inferred from homology"/>
<dbReference type="InterPro" id="IPR036390">
    <property type="entry name" value="WH_DNA-bd_sf"/>
</dbReference>
<dbReference type="InterPro" id="IPR022689">
    <property type="entry name" value="Iron_dep_repressor"/>
</dbReference>
<dbReference type="InterPro" id="IPR036421">
    <property type="entry name" value="Fe_dep_repressor_sf"/>
</dbReference>
<evidence type="ECO:0000313" key="14">
    <source>
        <dbReference type="Proteomes" id="UP001220377"/>
    </source>
</evidence>
<dbReference type="Gene3D" id="1.10.60.10">
    <property type="entry name" value="Iron dependent repressor, metal binding and dimerisation domain"/>
    <property type="match status" value="1"/>
</dbReference>
<comment type="subunit">
    <text evidence="3">Homodimer.</text>
</comment>
<evidence type="ECO:0000256" key="9">
    <source>
        <dbReference type="ARBA" id="ARBA00023163"/>
    </source>
</evidence>
<gene>
    <name evidence="13" type="ORF">PQ472_03845</name>
</gene>
<keyword evidence="9" id="KW-0804">Transcription</keyword>
<dbReference type="RefSeq" id="WP_274261508.1">
    <property type="nucleotide sequence ID" value="NZ_CP117884.1"/>
</dbReference>
<dbReference type="PANTHER" id="PTHR33238">
    <property type="entry name" value="IRON (METAL) DEPENDENT REPRESSOR, DTXR FAMILY"/>
    <property type="match status" value="1"/>
</dbReference>
<evidence type="ECO:0000256" key="10">
    <source>
        <dbReference type="ARBA" id="ARBA00023211"/>
    </source>
</evidence>
<dbReference type="InterPro" id="IPR036388">
    <property type="entry name" value="WH-like_DNA-bd_sf"/>
</dbReference>
<keyword evidence="14" id="KW-1185">Reference proteome</keyword>
<accession>A0ABY7WTB4</accession>
<comment type="subcellular location">
    <subcellularLocation>
        <location evidence="1">Cytoplasm</location>
    </subcellularLocation>
</comment>
<dbReference type="Proteomes" id="UP001220377">
    <property type="component" value="Chromosome"/>
</dbReference>
<dbReference type="Gene3D" id="1.10.10.10">
    <property type="entry name" value="Winged helix-like DNA-binding domain superfamily/Winged helix DNA-binding domain"/>
    <property type="match status" value="1"/>
</dbReference>
<keyword evidence="6" id="KW-0805">Transcription regulation</keyword>
<organism evidence="13 14">
    <name type="scientific">Lacticaseibacillus pabuli</name>
    <dbReference type="NCBI Taxonomy" id="3025672"/>
    <lineage>
        <taxon>Bacteria</taxon>
        <taxon>Bacillati</taxon>
        <taxon>Bacillota</taxon>
        <taxon>Bacilli</taxon>
        <taxon>Lactobacillales</taxon>
        <taxon>Lactobacillaceae</taxon>
        <taxon>Lacticaseibacillus</taxon>
    </lineage>
</organism>